<dbReference type="OrthoDB" id="1707431at2"/>
<evidence type="ECO:0000313" key="1">
    <source>
        <dbReference type="EMBL" id="TDP59649.1"/>
    </source>
</evidence>
<dbReference type="AlphaFoldDB" id="A0A4R6QDY5"/>
<dbReference type="Proteomes" id="UP000295500">
    <property type="component" value="Unassembled WGS sequence"/>
</dbReference>
<dbReference type="EMBL" id="SNXO01000003">
    <property type="protein sequence ID" value="TDP59649.1"/>
    <property type="molecule type" value="Genomic_DNA"/>
</dbReference>
<name>A0A4R6QDY5_9FIRM</name>
<organism evidence="1 2">
    <name type="scientific">Aminicella lysinilytica</name>
    <dbReference type="NCBI Taxonomy" id="433323"/>
    <lineage>
        <taxon>Bacteria</taxon>
        <taxon>Bacillati</taxon>
        <taxon>Bacillota</taxon>
        <taxon>Clostridia</taxon>
        <taxon>Peptostreptococcales</taxon>
        <taxon>Anaerovoracaceae</taxon>
        <taxon>Aminicella</taxon>
    </lineage>
</organism>
<sequence>MKIVAKPVDMIATFSVQGKPTPYKFRYEDRSGRRIEVRIDKIISADSRKLAGIDSIVYTCQSEIDQTLRIFELKYIVGQCRWELYKA</sequence>
<reference evidence="1 2" key="1">
    <citation type="submission" date="2019-03" db="EMBL/GenBank/DDBJ databases">
        <title>Genomic Encyclopedia of Type Strains, Phase IV (KMG-IV): sequencing the most valuable type-strain genomes for metagenomic binning, comparative biology and taxonomic classification.</title>
        <authorList>
            <person name="Goeker M."/>
        </authorList>
    </citation>
    <scope>NUCLEOTIDE SEQUENCE [LARGE SCALE GENOMIC DNA]</scope>
    <source>
        <strain evidence="1 2">DSM 28287</strain>
    </source>
</reference>
<gene>
    <name evidence="1" type="ORF">EV211_10370</name>
</gene>
<dbReference type="RefSeq" id="WP_133527641.1">
    <property type="nucleotide sequence ID" value="NZ_SNXO01000003.1"/>
</dbReference>
<comment type="caution">
    <text evidence="1">The sequence shown here is derived from an EMBL/GenBank/DDBJ whole genome shotgun (WGS) entry which is preliminary data.</text>
</comment>
<accession>A0A4R6QDY5</accession>
<evidence type="ECO:0000313" key="2">
    <source>
        <dbReference type="Proteomes" id="UP000295500"/>
    </source>
</evidence>
<keyword evidence="2" id="KW-1185">Reference proteome</keyword>
<proteinExistence type="predicted"/>
<protein>
    <submittedName>
        <fullName evidence="1">Uncharacterized protein</fullName>
    </submittedName>
</protein>